<evidence type="ECO:0000256" key="4">
    <source>
        <dbReference type="SAM" id="MobiDB-lite"/>
    </source>
</evidence>
<evidence type="ECO:0000313" key="6">
    <source>
        <dbReference type="EMBL" id="GAA4688943.1"/>
    </source>
</evidence>
<proteinExistence type="predicted"/>
<dbReference type="PANTHER" id="PTHR48078:SF6">
    <property type="entry name" value="L-THREONINE DEHYDRATASE CATABOLIC TDCB"/>
    <property type="match status" value="1"/>
</dbReference>
<evidence type="ECO:0000256" key="2">
    <source>
        <dbReference type="ARBA" id="ARBA00022898"/>
    </source>
</evidence>
<protein>
    <submittedName>
        <fullName evidence="6">Pyridoxal-phosphate dependent enzyme</fullName>
    </submittedName>
</protein>
<keyword evidence="2" id="KW-0663">Pyridoxal phosphate</keyword>
<sequence>MLLDRSGRRYPLDEPRWRGDDGSPLMVEPSPGLTRERVDPAVRSQWRYATALPLPLEPVSLGEGTTPLVPYRVDDLDLDLKLEWFNPTASFKDRGSSVMVSLLRAQGVRAILEDSSGNGGSSVAAYAAAAGIVATILAPESTSPAKIQQSRAHGAVVDLVPGSRQATADEAVRRSAEVFYASHNWHPFFLQGTKLLAYELWEDLGFAAPDAVVLPCGAGSLVLGCHLGFSELLAAGAIDRLPRLLVAQPQHCSPLVAAFAAGLEAVAPAEWSRTIAEGTAIVRPVRDREVLAAIRASGGAVVAVPEEEIGPATLALARRGLYAEPTSAQVIPAVRAFRARGALHPGERVVAVLTGSALKAADAVRELLQAGSTEQAVP</sequence>
<dbReference type="Proteomes" id="UP001500325">
    <property type="component" value="Unassembled WGS sequence"/>
</dbReference>
<comment type="caution">
    <text evidence="6">The sequence shown here is derived from an EMBL/GenBank/DDBJ whole genome shotgun (WGS) entry which is preliminary data.</text>
</comment>
<evidence type="ECO:0000259" key="5">
    <source>
        <dbReference type="Pfam" id="PF00291"/>
    </source>
</evidence>
<evidence type="ECO:0000313" key="7">
    <source>
        <dbReference type="Proteomes" id="UP001500325"/>
    </source>
</evidence>
<dbReference type="Pfam" id="PF00291">
    <property type="entry name" value="PALP"/>
    <property type="match status" value="1"/>
</dbReference>
<feature type="region of interest" description="Disordered" evidence="4">
    <location>
        <begin position="13"/>
        <end position="32"/>
    </location>
</feature>
<comment type="cofactor">
    <cofactor evidence="1">
        <name>pyridoxal 5'-phosphate</name>
        <dbReference type="ChEBI" id="CHEBI:597326"/>
    </cofactor>
</comment>
<reference evidence="7" key="1">
    <citation type="journal article" date="2019" name="Int. J. Syst. Evol. Microbiol.">
        <title>The Global Catalogue of Microorganisms (GCM) 10K type strain sequencing project: providing services to taxonomists for standard genome sequencing and annotation.</title>
        <authorList>
            <consortium name="The Broad Institute Genomics Platform"/>
            <consortium name="The Broad Institute Genome Sequencing Center for Infectious Disease"/>
            <person name="Wu L."/>
            <person name="Ma J."/>
        </authorList>
    </citation>
    <scope>NUCLEOTIDE SEQUENCE [LARGE SCALE GENOMIC DNA]</scope>
    <source>
        <strain evidence="7">JCM 18055</strain>
    </source>
</reference>
<keyword evidence="7" id="KW-1185">Reference proteome</keyword>
<dbReference type="InterPro" id="IPR001926">
    <property type="entry name" value="TrpB-like_PALP"/>
</dbReference>
<name>A0ABP8WFW0_9PSEU</name>
<evidence type="ECO:0000256" key="1">
    <source>
        <dbReference type="ARBA" id="ARBA00001933"/>
    </source>
</evidence>
<feature type="domain" description="Tryptophan synthase beta chain-like PALP" evidence="5">
    <location>
        <begin position="59"/>
        <end position="355"/>
    </location>
</feature>
<organism evidence="6 7">
    <name type="scientific">Pseudonocardia yuanmonensis</name>
    <dbReference type="NCBI Taxonomy" id="1095914"/>
    <lineage>
        <taxon>Bacteria</taxon>
        <taxon>Bacillati</taxon>
        <taxon>Actinomycetota</taxon>
        <taxon>Actinomycetes</taxon>
        <taxon>Pseudonocardiales</taxon>
        <taxon>Pseudonocardiaceae</taxon>
        <taxon>Pseudonocardia</taxon>
    </lineage>
</organism>
<dbReference type="EMBL" id="BAABIC010000007">
    <property type="protein sequence ID" value="GAA4688943.1"/>
    <property type="molecule type" value="Genomic_DNA"/>
</dbReference>
<dbReference type="PANTHER" id="PTHR48078">
    <property type="entry name" value="THREONINE DEHYDRATASE, MITOCHONDRIAL-RELATED"/>
    <property type="match status" value="1"/>
</dbReference>
<accession>A0ABP8WFW0</accession>
<evidence type="ECO:0000256" key="3">
    <source>
        <dbReference type="ARBA" id="ARBA00023239"/>
    </source>
</evidence>
<dbReference type="InterPro" id="IPR050147">
    <property type="entry name" value="Ser/Thr_Dehydratase"/>
</dbReference>
<keyword evidence="3" id="KW-0456">Lyase</keyword>
<dbReference type="InterPro" id="IPR036052">
    <property type="entry name" value="TrpB-like_PALP_sf"/>
</dbReference>
<dbReference type="SUPFAM" id="SSF53686">
    <property type="entry name" value="Tryptophan synthase beta subunit-like PLP-dependent enzymes"/>
    <property type="match status" value="1"/>
</dbReference>
<gene>
    <name evidence="6" type="ORF">GCM10023215_26350</name>
</gene>
<dbReference type="Gene3D" id="3.40.50.1100">
    <property type="match status" value="2"/>
</dbReference>